<reference evidence="1 2" key="2">
    <citation type="journal article" date="2011" name="J. Bacteriol.">
        <title>Genomes of three methylotrophs from a single niche uncover genetic and metabolic divergence of Methylophilaceae.</title>
        <authorList>
            <person name="Lapidus A."/>
            <person name="Clum A."/>
            <person name="Labutti K."/>
            <person name="Kaluzhnaya M.G."/>
            <person name="Lim S."/>
            <person name="Beck D.A."/>
            <person name="Glavina Del Rio T."/>
            <person name="Nolan M."/>
            <person name="Mavromatis K."/>
            <person name="Huntemann M."/>
            <person name="Lucas S."/>
            <person name="Lidstrom M.E."/>
            <person name="Ivanova N."/>
            <person name="Chistoserdova L."/>
        </authorList>
    </citation>
    <scope>NUCLEOTIDE SEQUENCE [LARGE SCALE GENOMIC DNA]</scope>
    <source>
        <strain evidence="1 2">SIP3-4</strain>
    </source>
</reference>
<evidence type="ECO:0000313" key="2">
    <source>
        <dbReference type="Proteomes" id="UP000002743"/>
    </source>
</evidence>
<dbReference type="KEGG" id="mei:Msip34_1639"/>
<dbReference type="OrthoDB" id="8780282at2"/>
<gene>
    <name evidence="1" type="ordered locus">Msip34_1639</name>
</gene>
<organism evidence="1 2">
    <name type="scientific">Methylovorus glucosotrophus (strain SIP3-4)</name>
    <dbReference type="NCBI Taxonomy" id="582744"/>
    <lineage>
        <taxon>Bacteria</taxon>
        <taxon>Pseudomonadati</taxon>
        <taxon>Pseudomonadota</taxon>
        <taxon>Betaproteobacteria</taxon>
        <taxon>Nitrosomonadales</taxon>
        <taxon>Methylophilaceae</taxon>
        <taxon>Methylovorus</taxon>
    </lineage>
</organism>
<dbReference type="STRING" id="582744.Msip34_1639"/>
<evidence type="ECO:0000313" key="1">
    <source>
        <dbReference type="EMBL" id="ACT50884.1"/>
    </source>
</evidence>
<proteinExistence type="predicted"/>
<dbReference type="AlphaFoldDB" id="C6XEA9"/>
<dbReference type="RefSeq" id="WP_015830299.1">
    <property type="nucleotide sequence ID" value="NC_012969.1"/>
</dbReference>
<dbReference type="EMBL" id="CP001674">
    <property type="protein sequence ID" value="ACT50884.1"/>
    <property type="molecule type" value="Genomic_DNA"/>
</dbReference>
<reference evidence="2" key="1">
    <citation type="submission" date="2009-07" db="EMBL/GenBank/DDBJ databases">
        <title>Complete sequence of chromosome of Methylovorus sp. SIP3-4.</title>
        <authorList>
            <person name="Lucas S."/>
            <person name="Copeland A."/>
            <person name="Lapidus A."/>
            <person name="Glavina del Rio T."/>
            <person name="Tice H."/>
            <person name="Bruce D."/>
            <person name="Goodwin L."/>
            <person name="Pitluck S."/>
            <person name="Clum A."/>
            <person name="Larimer F."/>
            <person name="Land M."/>
            <person name="Hauser L."/>
            <person name="Kyrpides N."/>
            <person name="Mikhailova N."/>
            <person name="Kayluzhnaya M."/>
            <person name="Chistoserdova L."/>
        </authorList>
    </citation>
    <scope>NUCLEOTIDE SEQUENCE [LARGE SCALE GENOMIC DNA]</scope>
    <source>
        <strain evidence="2">SIP3-4</strain>
    </source>
</reference>
<dbReference type="Proteomes" id="UP000002743">
    <property type="component" value="Chromosome"/>
</dbReference>
<accession>C6XEA9</accession>
<name>C6XEA9_METGS</name>
<keyword evidence="2" id="KW-1185">Reference proteome</keyword>
<protein>
    <submittedName>
        <fullName evidence="1">Uncharacterized protein</fullName>
    </submittedName>
</protein>
<sequence>MALPNPVELALAAKSMKENMPALLAMQELEAKLLRQKFLSLCSEGFTQEQALELCKKGP</sequence>
<dbReference type="HOGENOM" id="CLU_2955253_0_0_4"/>